<sequence length="149" mass="16983">MALNTGWIILLARDPQAVYDMNIIAVRLGEHPEVRLPVIVASDGFFTSHQKRRVRYFQEARVVQEFVGAHWTPIHALDPRKPVTIGPYMNDPDLINNKYQLKQAMDAAERVLSQIFQEYGDLSGRYYSLVEQYCTEDAEAALFILNAAA</sequence>
<dbReference type="SUPFAM" id="SSF52518">
    <property type="entry name" value="Thiamin diphosphate-binding fold (THDP-binding)"/>
    <property type="match status" value="1"/>
</dbReference>
<comment type="caution">
    <text evidence="3">The sequence shown here is derived from an EMBL/GenBank/DDBJ whole genome shotgun (WGS) entry which is preliminary data.</text>
</comment>
<organism evidence="3 4">
    <name type="scientific">Candidatus Hakubella thermalkaliphila</name>
    <dbReference type="NCBI Taxonomy" id="2754717"/>
    <lineage>
        <taxon>Bacteria</taxon>
        <taxon>Bacillati</taxon>
        <taxon>Actinomycetota</taxon>
        <taxon>Actinomycetota incertae sedis</taxon>
        <taxon>Candidatus Hakubellales</taxon>
        <taxon>Candidatus Hakubellaceae</taxon>
        <taxon>Candidatus Hakubella</taxon>
    </lineage>
</organism>
<accession>A0A6V8P0M4</accession>
<evidence type="ECO:0000256" key="1">
    <source>
        <dbReference type="ARBA" id="ARBA00023002"/>
    </source>
</evidence>
<gene>
    <name evidence="3" type="ORF">HKBW3S25_01535</name>
</gene>
<dbReference type="AlphaFoldDB" id="A0A6V8P0M4"/>
<keyword evidence="1" id="KW-0560">Oxidoreductase</keyword>
<evidence type="ECO:0000313" key="3">
    <source>
        <dbReference type="EMBL" id="GFP26048.1"/>
    </source>
</evidence>
<dbReference type="InterPro" id="IPR050722">
    <property type="entry name" value="Pyruvate:ferred/Flavod_OxRd"/>
</dbReference>
<dbReference type="Pfam" id="PF01855">
    <property type="entry name" value="POR_N"/>
    <property type="match status" value="1"/>
</dbReference>
<keyword evidence="3" id="KW-0670">Pyruvate</keyword>
<dbReference type="InterPro" id="IPR002880">
    <property type="entry name" value="Pyrv_Fd/Flavodoxin_OxRdtase_N"/>
</dbReference>
<dbReference type="GO" id="GO:0006979">
    <property type="term" value="P:response to oxidative stress"/>
    <property type="evidence" value="ECO:0007669"/>
    <property type="project" value="TreeGrafter"/>
</dbReference>
<feature type="domain" description="Pyruvate flavodoxin/ferredoxin oxidoreductase pyrimidine binding" evidence="2">
    <location>
        <begin position="2"/>
        <end position="115"/>
    </location>
</feature>
<dbReference type="Gene3D" id="3.40.50.970">
    <property type="match status" value="1"/>
</dbReference>
<evidence type="ECO:0000259" key="2">
    <source>
        <dbReference type="Pfam" id="PF01855"/>
    </source>
</evidence>
<evidence type="ECO:0000313" key="4">
    <source>
        <dbReference type="Proteomes" id="UP000543224"/>
    </source>
</evidence>
<proteinExistence type="predicted"/>
<dbReference type="PANTHER" id="PTHR32154">
    <property type="entry name" value="PYRUVATE-FLAVODOXIN OXIDOREDUCTASE-RELATED"/>
    <property type="match status" value="1"/>
</dbReference>
<name>A0A6V8P0M4_9ACTN</name>
<dbReference type="InterPro" id="IPR029061">
    <property type="entry name" value="THDP-binding"/>
</dbReference>
<dbReference type="PANTHER" id="PTHR32154:SF30">
    <property type="entry name" value="2-OXOACID OXIDOREDUCTASE (FERREDOXIN)"/>
    <property type="match status" value="1"/>
</dbReference>
<reference evidence="3 4" key="1">
    <citation type="journal article" date="2020" name="Front. Microbiol.">
        <title>Single-cell genomics of novel Actinobacteria with the Wood-Ljungdahl pathway discovered in a serpentinizing system.</title>
        <authorList>
            <person name="Merino N."/>
            <person name="Kawai M."/>
            <person name="Boyd E.S."/>
            <person name="Colman D.R."/>
            <person name="McGlynn S.E."/>
            <person name="Nealson K.H."/>
            <person name="Kurokawa K."/>
            <person name="Hongoh Y."/>
        </authorList>
    </citation>
    <scope>NUCLEOTIDE SEQUENCE [LARGE SCALE GENOMIC DNA]</scope>
    <source>
        <strain evidence="3 4">S25</strain>
    </source>
</reference>
<protein>
    <submittedName>
        <fullName evidence="3">Pyruvate ferredoxin oxidoreductase alpha subunit</fullName>
    </submittedName>
</protein>
<dbReference type="Proteomes" id="UP000543224">
    <property type="component" value="Unassembled WGS sequence"/>
</dbReference>
<dbReference type="EMBL" id="BLRX01000337">
    <property type="protein sequence ID" value="GFP26048.1"/>
    <property type="molecule type" value="Genomic_DNA"/>
</dbReference>
<dbReference type="GO" id="GO:0000287">
    <property type="term" value="F:magnesium ion binding"/>
    <property type="evidence" value="ECO:0007669"/>
    <property type="project" value="UniProtKB-ARBA"/>
</dbReference>
<dbReference type="GO" id="GO:0016491">
    <property type="term" value="F:oxidoreductase activity"/>
    <property type="evidence" value="ECO:0007669"/>
    <property type="project" value="UniProtKB-KW"/>
</dbReference>